<dbReference type="AlphaFoldDB" id="A0A673BZ35"/>
<keyword evidence="1" id="KW-0393">Immunoglobulin domain</keyword>
<dbReference type="InterPro" id="IPR013783">
    <property type="entry name" value="Ig-like_fold"/>
</dbReference>
<reference evidence="3" key="3">
    <citation type="submission" date="2025-09" db="UniProtKB">
        <authorList>
            <consortium name="Ensembl"/>
        </authorList>
    </citation>
    <scope>IDENTIFICATION</scope>
</reference>
<evidence type="ECO:0000313" key="4">
    <source>
        <dbReference type="Proteomes" id="UP000472271"/>
    </source>
</evidence>
<proteinExistence type="predicted"/>
<dbReference type="Ensembl" id="ENSSORT00005049441.1">
    <property type="protein sequence ID" value="ENSSORP00005048251.1"/>
    <property type="gene ID" value="ENSSORG00005022026.1"/>
</dbReference>
<evidence type="ECO:0000259" key="2">
    <source>
        <dbReference type="PROSITE" id="PS50835"/>
    </source>
</evidence>
<organism evidence="3 4">
    <name type="scientific">Sphaeramia orbicularis</name>
    <name type="common">orbiculate cardinalfish</name>
    <dbReference type="NCBI Taxonomy" id="375764"/>
    <lineage>
        <taxon>Eukaryota</taxon>
        <taxon>Metazoa</taxon>
        <taxon>Chordata</taxon>
        <taxon>Craniata</taxon>
        <taxon>Vertebrata</taxon>
        <taxon>Euteleostomi</taxon>
        <taxon>Actinopterygii</taxon>
        <taxon>Neopterygii</taxon>
        <taxon>Teleostei</taxon>
        <taxon>Neoteleostei</taxon>
        <taxon>Acanthomorphata</taxon>
        <taxon>Gobiaria</taxon>
        <taxon>Kurtiformes</taxon>
        <taxon>Apogonoidei</taxon>
        <taxon>Apogonidae</taxon>
        <taxon>Apogoninae</taxon>
        <taxon>Sphaeramia</taxon>
    </lineage>
</organism>
<dbReference type="PROSITE" id="PS50835">
    <property type="entry name" value="IG_LIKE"/>
    <property type="match status" value="1"/>
</dbReference>
<protein>
    <recommendedName>
        <fullName evidence="2">Ig-like domain-containing protein</fullName>
    </recommendedName>
</protein>
<dbReference type="Pfam" id="PF00047">
    <property type="entry name" value="ig"/>
    <property type="match status" value="1"/>
</dbReference>
<dbReference type="InterPro" id="IPR013151">
    <property type="entry name" value="Immunoglobulin_dom"/>
</dbReference>
<name>A0A673BZ35_9TELE</name>
<dbReference type="GO" id="GO:0007155">
    <property type="term" value="P:cell adhesion"/>
    <property type="evidence" value="ECO:0007669"/>
    <property type="project" value="InterPro"/>
</dbReference>
<dbReference type="InParanoid" id="A0A673BZ35"/>
<reference evidence="3" key="2">
    <citation type="submission" date="2025-08" db="UniProtKB">
        <authorList>
            <consortium name="Ensembl"/>
        </authorList>
    </citation>
    <scope>IDENTIFICATION</scope>
</reference>
<dbReference type="Gene3D" id="2.60.40.10">
    <property type="entry name" value="Immunoglobulins"/>
    <property type="match status" value="2"/>
</dbReference>
<reference evidence="3" key="1">
    <citation type="submission" date="2019-06" db="EMBL/GenBank/DDBJ databases">
        <authorList>
            <consortium name="Wellcome Sanger Institute Data Sharing"/>
        </authorList>
    </citation>
    <scope>NUCLEOTIDE SEQUENCE [LARGE SCALE GENOMIC DNA]</scope>
</reference>
<evidence type="ECO:0000256" key="1">
    <source>
        <dbReference type="ARBA" id="ARBA00023319"/>
    </source>
</evidence>
<dbReference type="InterPro" id="IPR003599">
    <property type="entry name" value="Ig_sub"/>
</dbReference>
<dbReference type="SUPFAM" id="SSF48726">
    <property type="entry name" value="Immunoglobulin"/>
    <property type="match status" value="1"/>
</dbReference>
<sequence>LNFCDKLENDVWVELKILRLKINELFAEKCLIPSSVVVKYEDPVSINCSTLDPQHKGMGWEAPHGGTTVLQVPALTWALANVTDWNPTPECFINPSPEFGKQCSKVPDIIVYKTIDISSSGSSDGVVREGETYSLTCEIKRVAPLQRLTMRWYKDDTLFHTDTFDSSSRKPVDQSSVINFTSTRQDSGVTFRCEAHLDLSPDGPQLYLTSQEYNVTVYCKYIMLTINTEQTRTQTMNYERAAASETDHNEHLTDKQNHSAAVSDLQFVMSVMDWDCLSQLTIFFY</sequence>
<dbReference type="GO" id="GO:0005178">
    <property type="term" value="F:integrin binding"/>
    <property type="evidence" value="ECO:0007669"/>
    <property type="project" value="InterPro"/>
</dbReference>
<feature type="domain" description="Ig-like" evidence="2">
    <location>
        <begin position="107"/>
        <end position="195"/>
    </location>
</feature>
<dbReference type="InterPro" id="IPR036179">
    <property type="entry name" value="Ig-like_dom_sf"/>
</dbReference>
<dbReference type="InterPro" id="IPR047012">
    <property type="entry name" value="ICAM_VCAM"/>
</dbReference>
<accession>A0A673BZ35</accession>
<dbReference type="Proteomes" id="UP000472271">
    <property type="component" value="Chromosome 8"/>
</dbReference>
<dbReference type="SMART" id="SM00409">
    <property type="entry name" value="IG"/>
    <property type="match status" value="1"/>
</dbReference>
<dbReference type="PANTHER" id="PTHR13771">
    <property type="entry name" value="INTERCELLULAR ADHESION MOLECULE"/>
    <property type="match status" value="1"/>
</dbReference>
<evidence type="ECO:0000313" key="3">
    <source>
        <dbReference type="Ensembl" id="ENSSORP00005048251.1"/>
    </source>
</evidence>
<keyword evidence="4" id="KW-1185">Reference proteome</keyword>
<dbReference type="PANTHER" id="PTHR13771:SF9">
    <property type="entry name" value="INTERCELLULAR ADHESION MOLECULE 5"/>
    <property type="match status" value="1"/>
</dbReference>
<dbReference type="InterPro" id="IPR007110">
    <property type="entry name" value="Ig-like_dom"/>
</dbReference>